<dbReference type="Proteomes" id="UP001583186">
    <property type="component" value="Unassembled WGS sequence"/>
</dbReference>
<feature type="compositionally biased region" description="Pro residues" evidence="1">
    <location>
        <begin position="625"/>
        <end position="638"/>
    </location>
</feature>
<sequence length="1120" mass="116988">MALDSSYAGSGSINNSNFPKTPKSPARSRFSKALPAPPPVLEKLLPSRSASRPSTSVDETPSLPPLPPASSAVLSTSNFSYIPTTATPTAVAPSSPSVPVSNTSAPLPPPPPKSSARTVPGTISSARSPSLSLFPHQPPPPPAKKPAPLPITGPAAAQPQPQIPAPAVPSRAIRRRPVGSSVSVASSDSNRSVQPSTSPPPQEPTPAAAPVLSSLSTLPQLPDLPSFNSFSSLSELPAAPVARSSLPDLPELPSAPVDADASSNSETQSQTKTVRAPSPPAAAQDASQEEQEQEQEQEPSSSRVASISSILSAYSEDSSALAGLSSSNSEVTISTNTSSVMAAATSSPLRPLPSEKGQVFLDVRQPGSASKLDEDVHTPLSYLLDGDYADEEDDATPPAVEEKVVVTNGITQSSSTNTSSTNYPNNSDEYDPYSDAYYSYKPPQPTVPKKNDTSTGNVISSVQVNEPESPVAPAPISKTEAVRPPRSTSLRHPPPDVMSKTVTTGAAGSGLGSGSGSGLKANDTLPPLPSLPQHSSTPSTEIWRRRSEKAETNLSVTELNLKATPALQNAIAVAVAADAKDKPDIPDTLHQNQKQQQQQQQHQLQKELPPVAPAKDGGYLAYRQPLPPPQSPLPPPPRSALNNQLQPPRSPLVGGTNANGVSPSSVAPSPRLGLPGRDIRPSRQASPAVTPTTAPQLQADAAPSMGSSLTKLENKVESTFKRKPAPVPSISTASPAPPAKELPQPTTTTPTTTTRSPLTSKPQPPPPPPSFQGPPTPEYHDEEDKAKDNSHGRQLKDGASIVPSTMGIVGTSSSSTTVVNVPVSPATSPAASPAASTSSAFASAQQQQQSPALNSGLVGREIRPVKSAARLAGQNQPQQPQQQQFAPRTSSRNVSISTIPGALNGPVPPSKQVPATVPEQQHADSAVSFVSETGSQVTIKPVAQKQLPSQGPQGGLPASNKEQNTVASPRPDSSSTDIDSLPLARGMPPLFPSGYMTDVITPDTVFAAPPPSKIQFNCLQRHHDMFRDRNVNYPLSCQTCQTFERSMRWRCKWCYLRICSGCRDVLHTHAKHDLSQLLTYLTEGGHDAEGAAGEGVQDVDGKANMQSLPSGAELPVIQEA</sequence>
<feature type="region of interest" description="Disordered" evidence="1">
    <location>
        <begin position="1"/>
        <end position="70"/>
    </location>
</feature>
<proteinExistence type="predicted"/>
<feature type="compositionally biased region" description="Low complexity" evidence="1">
    <location>
        <begin position="83"/>
        <end position="105"/>
    </location>
</feature>
<evidence type="ECO:0000313" key="3">
    <source>
        <dbReference type="Proteomes" id="UP001583186"/>
    </source>
</evidence>
<feature type="compositionally biased region" description="Polar residues" evidence="1">
    <location>
        <begin position="960"/>
        <end position="978"/>
    </location>
</feature>
<dbReference type="EMBL" id="JAWCUI010000012">
    <property type="protein sequence ID" value="KAL1899429.1"/>
    <property type="molecule type" value="Genomic_DNA"/>
</dbReference>
<feature type="region of interest" description="Disordered" evidence="1">
    <location>
        <begin position="578"/>
        <end position="983"/>
    </location>
</feature>
<organism evidence="2 3">
    <name type="scientific">Sporothrix stenoceras</name>
    <dbReference type="NCBI Taxonomy" id="5173"/>
    <lineage>
        <taxon>Eukaryota</taxon>
        <taxon>Fungi</taxon>
        <taxon>Dikarya</taxon>
        <taxon>Ascomycota</taxon>
        <taxon>Pezizomycotina</taxon>
        <taxon>Sordariomycetes</taxon>
        <taxon>Sordariomycetidae</taxon>
        <taxon>Ophiostomatales</taxon>
        <taxon>Ophiostomataceae</taxon>
        <taxon>Sporothrix</taxon>
    </lineage>
</organism>
<feature type="compositionally biased region" description="Pro residues" evidence="1">
    <location>
        <begin position="762"/>
        <end position="777"/>
    </location>
</feature>
<feature type="compositionally biased region" description="Basic and acidic residues" evidence="1">
    <location>
        <begin position="778"/>
        <end position="796"/>
    </location>
</feature>
<feature type="region of interest" description="Disordered" evidence="1">
    <location>
        <begin position="341"/>
        <end position="552"/>
    </location>
</feature>
<feature type="compositionally biased region" description="Polar residues" evidence="1">
    <location>
        <begin position="48"/>
        <end position="59"/>
    </location>
</feature>
<protein>
    <submittedName>
        <fullName evidence="2">Uncharacterized protein</fullName>
    </submittedName>
</protein>
<feature type="compositionally biased region" description="Polar residues" evidence="1">
    <location>
        <begin position="656"/>
        <end position="667"/>
    </location>
</feature>
<gene>
    <name evidence="2" type="ORF">Sste5346_002826</name>
</gene>
<name>A0ABR3ZGY4_9PEZI</name>
<feature type="compositionally biased region" description="Basic and acidic residues" evidence="1">
    <location>
        <begin position="542"/>
        <end position="551"/>
    </location>
</feature>
<keyword evidence="3" id="KW-1185">Reference proteome</keyword>
<feature type="compositionally biased region" description="Low complexity" evidence="1">
    <location>
        <begin position="874"/>
        <end position="884"/>
    </location>
</feature>
<feature type="compositionally biased region" description="Low complexity" evidence="1">
    <location>
        <begin position="407"/>
        <end position="427"/>
    </location>
</feature>
<feature type="compositionally biased region" description="Low complexity" evidence="1">
    <location>
        <begin position="809"/>
        <end position="852"/>
    </location>
</feature>
<feature type="region of interest" description="Disordered" evidence="1">
    <location>
        <begin position="83"/>
        <end position="308"/>
    </location>
</feature>
<reference evidence="2 3" key="1">
    <citation type="journal article" date="2024" name="IMA Fungus">
        <title>IMA Genome - F19 : A genome assembly and annotation guide to empower mycologists, including annotated draft genome sequences of Ceratocystis pirilliformis, Diaporthe australafricana, Fusarium ophioides, Paecilomyces lecythidis, and Sporothrix stenoceras.</title>
        <authorList>
            <person name="Aylward J."/>
            <person name="Wilson A.M."/>
            <person name="Visagie C.M."/>
            <person name="Spraker J."/>
            <person name="Barnes I."/>
            <person name="Buitendag C."/>
            <person name="Ceriani C."/>
            <person name="Del Mar Angel L."/>
            <person name="du Plessis D."/>
            <person name="Fuchs T."/>
            <person name="Gasser K."/>
            <person name="Kramer D."/>
            <person name="Li W."/>
            <person name="Munsamy K."/>
            <person name="Piso A."/>
            <person name="Price J.L."/>
            <person name="Sonnekus B."/>
            <person name="Thomas C."/>
            <person name="van der Nest A."/>
            <person name="van Dijk A."/>
            <person name="van Heerden A."/>
            <person name="van Vuuren N."/>
            <person name="Yilmaz N."/>
            <person name="Duong T.A."/>
            <person name="van der Merwe N.A."/>
            <person name="Wingfield M.J."/>
            <person name="Wingfield B.D."/>
        </authorList>
    </citation>
    <scope>NUCLEOTIDE SEQUENCE [LARGE SCALE GENOMIC DNA]</scope>
    <source>
        <strain evidence="2 3">CMW 5346</strain>
    </source>
</reference>
<evidence type="ECO:0000313" key="2">
    <source>
        <dbReference type="EMBL" id="KAL1899429.1"/>
    </source>
</evidence>
<feature type="compositionally biased region" description="Basic and acidic residues" evidence="1">
    <location>
        <begin position="578"/>
        <end position="587"/>
    </location>
</feature>
<feature type="compositionally biased region" description="Acidic residues" evidence="1">
    <location>
        <begin position="287"/>
        <end position="297"/>
    </location>
</feature>
<feature type="compositionally biased region" description="Polar residues" evidence="1">
    <location>
        <begin position="261"/>
        <end position="273"/>
    </location>
</feature>
<feature type="compositionally biased region" description="Polar residues" evidence="1">
    <location>
        <begin position="7"/>
        <end position="19"/>
    </location>
</feature>
<feature type="compositionally biased region" description="Low complexity" evidence="1">
    <location>
        <begin position="589"/>
        <end position="603"/>
    </location>
</feature>
<accession>A0ABR3ZGY4</accession>
<feature type="compositionally biased region" description="Polar residues" evidence="1">
    <location>
        <begin position="928"/>
        <end position="938"/>
    </location>
</feature>
<feature type="compositionally biased region" description="Polar residues" evidence="1">
    <location>
        <begin position="683"/>
        <end position="696"/>
    </location>
</feature>
<feature type="compositionally biased region" description="Low complexity" evidence="1">
    <location>
        <begin position="178"/>
        <end position="196"/>
    </location>
</feature>
<evidence type="ECO:0000256" key="1">
    <source>
        <dbReference type="SAM" id="MobiDB-lite"/>
    </source>
</evidence>
<comment type="caution">
    <text evidence="2">The sequence shown here is derived from an EMBL/GenBank/DDBJ whole genome shotgun (WGS) entry which is preliminary data.</text>
</comment>
<feature type="compositionally biased region" description="Pro residues" evidence="1">
    <location>
        <begin position="136"/>
        <end position="151"/>
    </location>
</feature>
<feature type="compositionally biased region" description="Polar residues" evidence="1">
    <location>
        <begin position="453"/>
        <end position="466"/>
    </location>
</feature>
<feature type="compositionally biased region" description="Polar residues" evidence="1">
    <location>
        <begin position="885"/>
        <end position="898"/>
    </location>
</feature>
<feature type="compositionally biased region" description="Low complexity" evidence="1">
    <location>
        <begin position="531"/>
        <end position="540"/>
    </location>
</feature>
<feature type="compositionally biased region" description="Low complexity" evidence="1">
    <location>
        <begin position="298"/>
        <end position="308"/>
    </location>
</feature>
<feature type="compositionally biased region" description="Low complexity" evidence="1">
    <location>
        <begin position="745"/>
        <end position="761"/>
    </location>
</feature>
<feature type="compositionally biased region" description="Gly residues" evidence="1">
    <location>
        <begin position="507"/>
        <end position="517"/>
    </location>
</feature>